<evidence type="ECO:0000313" key="5">
    <source>
        <dbReference type="EMBL" id="JAI62829.1"/>
    </source>
</evidence>
<dbReference type="SUPFAM" id="SSF51735">
    <property type="entry name" value="NAD(P)-binding Rossmann-fold domains"/>
    <property type="match status" value="1"/>
</dbReference>
<dbReference type="GO" id="GO:0016616">
    <property type="term" value="F:oxidoreductase activity, acting on the CH-OH group of donors, NAD or NADP as acceptor"/>
    <property type="evidence" value="ECO:0007669"/>
    <property type="project" value="TreeGrafter"/>
</dbReference>
<dbReference type="Pfam" id="PF01370">
    <property type="entry name" value="Epimerase"/>
    <property type="match status" value="1"/>
</dbReference>
<comment type="similarity">
    <text evidence="2">Belongs to the NAD(P)-dependent epimerase/dehydratase family. Dihydroflavonol-4-reductase subfamily.</text>
</comment>
<feature type="compositionally biased region" description="Polar residues" evidence="3">
    <location>
        <begin position="392"/>
        <end position="402"/>
    </location>
</feature>
<reference evidence="5" key="1">
    <citation type="submission" date="2015-09" db="EMBL/GenBank/DDBJ databases">
        <title>Scylla olivacea transcriptome.</title>
        <authorList>
            <person name="Ikhwanuddin M."/>
        </authorList>
    </citation>
    <scope>NUCLEOTIDE SEQUENCE</scope>
</reference>
<accession>A0A0P4WBA8</accession>
<proteinExistence type="inferred from homology"/>
<dbReference type="PANTHER" id="PTHR10366:SF564">
    <property type="entry name" value="STEROL-4-ALPHA-CARBOXYLATE 3-DEHYDROGENASE, DECARBOXYLATING"/>
    <property type="match status" value="1"/>
</dbReference>
<organism evidence="5">
    <name type="scientific">Scylla olivacea</name>
    <name type="common">Orange mud crab</name>
    <name type="synonym">Cancer olivacea</name>
    <dbReference type="NCBI Taxonomy" id="85551"/>
    <lineage>
        <taxon>Eukaryota</taxon>
        <taxon>Metazoa</taxon>
        <taxon>Ecdysozoa</taxon>
        <taxon>Arthropoda</taxon>
        <taxon>Crustacea</taxon>
        <taxon>Multicrustacea</taxon>
        <taxon>Malacostraca</taxon>
        <taxon>Eumalacostraca</taxon>
        <taxon>Eucarida</taxon>
        <taxon>Decapoda</taxon>
        <taxon>Pleocyemata</taxon>
        <taxon>Brachyura</taxon>
        <taxon>Eubrachyura</taxon>
        <taxon>Portunoidea</taxon>
        <taxon>Portunidae</taxon>
        <taxon>Portuninae</taxon>
        <taxon>Scylla</taxon>
    </lineage>
</organism>
<evidence type="ECO:0000256" key="1">
    <source>
        <dbReference type="ARBA" id="ARBA00023002"/>
    </source>
</evidence>
<dbReference type="EMBL" id="GDRN01076901">
    <property type="protein sequence ID" value="JAI62829.1"/>
    <property type="molecule type" value="Transcribed_RNA"/>
</dbReference>
<dbReference type="InterPro" id="IPR001509">
    <property type="entry name" value="Epimerase_deHydtase"/>
</dbReference>
<dbReference type="CDD" id="cd05227">
    <property type="entry name" value="AR_SDR_e"/>
    <property type="match status" value="1"/>
</dbReference>
<feature type="compositionally biased region" description="Basic and acidic residues" evidence="3">
    <location>
        <begin position="377"/>
        <end position="389"/>
    </location>
</feature>
<dbReference type="FunFam" id="3.40.50.720:FF:000336">
    <property type="entry name" value="Aldehyde reductase"/>
    <property type="match status" value="1"/>
</dbReference>
<feature type="region of interest" description="Disordered" evidence="3">
    <location>
        <begin position="367"/>
        <end position="411"/>
    </location>
</feature>
<dbReference type="Gene3D" id="3.40.50.720">
    <property type="entry name" value="NAD(P)-binding Rossmann-like Domain"/>
    <property type="match status" value="1"/>
</dbReference>
<dbReference type="InterPro" id="IPR036291">
    <property type="entry name" value="NAD(P)-bd_dom_sf"/>
</dbReference>
<protein>
    <recommendedName>
        <fullName evidence="4">NAD-dependent epimerase/dehydratase domain-containing protein</fullName>
    </recommendedName>
</protein>
<evidence type="ECO:0000256" key="3">
    <source>
        <dbReference type="SAM" id="MobiDB-lite"/>
    </source>
</evidence>
<name>A0A0P4WBA8_SCYOL</name>
<dbReference type="AlphaFoldDB" id="A0A0P4WBA8"/>
<evidence type="ECO:0000256" key="2">
    <source>
        <dbReference type="ARBA" id="ARBA00023445"/>
    </source>
</evidence>
<sequence>MSEEVTLVTGVSGFIGAHVAKQLLEAGHKVRGTVRSLENEAKIAPLKNLVPNSKFPLELVAADLTKDDGWDKAVEGCAGVMHVASPFPDVTMKTVTEEELLEPAREGTLRVLRAVAGTKGSVKRVVLTSSFAAVCGEVTPEPSKKYNEEDWTDPECPTLDPYTKSKVVAEKAAWEYLKELPDDEKFELAVINPTLVMGPPLMESHRSSTSVNIMAGIVNKTYPGVPRVQFPICDVRDVAKAHIKALTLPEASNNRHIIATDCYWYRDIAVSVAKEFRPQGYSIATAQLPYVLCWVAGLFNKPMRNTILPRIGKTMSVDNKRMVEVLGVEPTAIDCTFHDMVYAMVDLGISKKAKKYKLVGSHAEVPAVNGEVEEENKEGKEEEEKEKRTPGCQLSSLSPQRQTEGHPPTQD</sequence>
<evidence type="ECO:0000259" key="4">
    <source>
        <dbReference type="Pfam" id="PF01370"/>
    </source>
</evidence>
<feature type="domain" description="NAD-dependent epimerase/dehydratase" evidence="4">
    <location>
        <begin position="7"/>
        <end position="256"/>
    </location>
</feature>
<dbReference type="PANTHER" id="PTHR10366">
    <property type="entry name" value="NAD DEPENDENT EPIMERASE/DEHYDRATASE"/>
    <property type="match status" value="1"/>
</dbReference>
<keyword evidence="1" id="KW-0560">Oxidoreductase</keyword>
<dbReference type="InterPro" id="IPR050425">
    <property type="entry name" value="NAD(P)_dehydrat-like"/>
</dbReference>